<keyword evidence="2" id="KW-1185">Reference proteome</keyword>
<organism evidence="1 2">
    <name type="scientific">Rhodobacter lacus</name>
    <dbReference type="NCBI Taxonomy" id="1641972"/>
    <lineage>
        <taxon>Bacteria</taxon>
        <taxon>Pseudomonadati</taxon>
        <taxon>Pseudomonadota</taxon>
        <taxon>Alphaproteobacteria</taxon>
        <taxon>Rhodobacterales</taxon>
        <taxon>Rhodobacter group</taxon>
        <taxon>Rhodobacter</taxon>
    </lineage>
</organism>
<dbReference type="PROSITE" id="PS51257">
    <property type="entry name" value="PROKAR_LIPOPROTEIN"/>
    <property type="match status" value="1"/>
</dbReference>
<proteinExistence type="predicted"/>
<evidence type="ECO:0000313" key="2">
    <source>
        <dbReference type="Proteomes" id="UP001597413"/>
    </source>
</evidence>
<evidence type="ECO:0000313" key="1">
    <source>
        <dbReference type="EMBL" id="MFD2172535.1"/>
    </source>
</evidence>
<reference evidence="2" key="1">
    <citation type="journal article" date="2019" name="Int. J. Syst. Evol. Microbiol.">
        <title>The Global Catalogue of Microorganisms (GCM) 10K type strain sequencing project: providing services to taxonomists for standard genome sequencing and annotation.</title>
        <authorList>
            <consortium name="The Broad Institute Genomics Platform"/>
            <consortium name="The Broad Institute Genome Sequencing Center for Infectious Disease"/>
            <person name="Wu L."/>
            <person name="Ma J."/>
        </authorList>
    </citation>
    <scope>NUCLEOTIDE SEQUENCE [LARGE SCALE GENOMIC DNA]</scope>
    <source>
        <strain evidence="2">CCUG 55131</strain>
    </source>
</reference>
<accession>A0ABW5A4V5</accession>
<dbReference type="RefSeq" id="WP_377385489.1">
    <property type="nucleotide sequence ID" value="NZ_JBHUIX010000001.1"/>
</dbReference>
<comment type="caution">
    <text evidence="1">The sequence shown here is derived from an EMBL/GenBank/DDBJ whole genome shotgun (WGS) entry which is preliminary data.</text>
</comment>
<gene>
    <name evidence="1" type="ORF">ACFSM0_00370</name>
</gene>
<evidence type="ECO:0008006" key="3">
    <source>
        <dbReference type="Google" id="ProtNLM"/>
    </source>
</evidence>
<dbReference type="Proteomes" id="UP001597413">
    <property type="component" value="Unassembled WGS sequence"/>
</dbReference>
<protein>
    <recommendedName>
        <fullName evidence="3">Lipoprotein</fullName>
    </recommendedName>
</protein>
<dbReference type="EMBL" id="JBHUIX010000001">
    <property type="protein sequence ID" value="MFD2172535.1"/>
    <property type="molecule type" value="Genomic_DNA"/>
</dbReference>
<name>A0ABW5A4V5_9RHOB</name>
<sequence length="161" mass="17450">MTLIRRSAALPLLLASSLVLTGCGWMNPFNWFRHQEVTQTLEPKGGYPDIEDDTRELIADVVALEVRPSQGGAIVAATGLPPTQGWWGTALLPENDDEPVDGEMRYRFVAVWPEPGSAVAARVGPASSREVTATAFIDNVKLARVKKIVVIGANTQRAISR</sequence>